<accession>A0ABW2E2X7</accession>
<evidence type="ECO:0000256" key="1">
    <source>
        <dbReference type="ARBA" id="ARBA00022723"/>
    </source>
</evidence>
<reference evidence="4" key="1">
    <citation type="journal article" date="2019" name="Int. J. Syst. Evol. Microbiol.">
        <title>The Global Catalogue of Microorganisms (GCM) 10K type strain sequencing project: providing services to taxonomists for standard genome sequencing and annotation.</title>
        <authorList>
            <consortium name="The Broad Institute Genomics Platform"/>
            <consortium name="The Broad Institute Genome Sequencing Center for Infectious Disease"/>
            <person name="Wu L."/>
            <person name="Ma J."/>
        </authorList>
    </citation>
    <scope>NUCLEOTIDE SEQUENCE [LARGE SCALE GENOMIC DNA]</scope>
    <source>
        <strain evidence="4">JCM 4855</strain>
    </source>
</reference>
<proteinExistence type="predicted"/>
<protein>
    <submittedName>
        <fullName evidence="3">Cupin domain-containing protein</fullName>
    </submittedName>
</protein>
<evidence type="ECO:0000259" key="2">
    <source>
        <dbReference type="Pfam" id="PF07883"/>
    </source>
</evidence>
<dbReference type="InterPro" id="IPR014710">
    <property type="entry name" value="RmlC-like_jellyroll"/>
</dbReference>
<name>A0ABW2E2X7_9ACTN</name>
<evidence type="ECO:0000313" key="3">
    <source>
        <dbReference type="EMBL" id="MFC7014474.1"/>
    </source>
</evidence>
<dbReference type="InterPro" id="IPR051610">
    <property type="entry name" value="GPI/OXD"/>
</dbReference>
<evidence type="ECO:0000313" key="4">
    <source>
        <dbReference type="Proteomes" id="UP001596409"/>
    </source>
</evidence>
<keyword evidence="4" id="KW-1185">Reference proteome</keyword>
<comment type="caution">
    <text evidence="3">The sequence shown here is derived from an EMBL/GenBank/DDBJ whole genome shotgun (WGS) entry which is preliminary data.</text>
</comment>
<sequence length="139" mass="15352">MTERHPLVVRATEDGYVDTTHWVPDGPVELDRRDETLTQTLLSRATVGATDMLFAVARVLPGMHHIRHHHPYGSEIYYVIKGSCTVFLGDEEITVGPGAAVYIPPNCVHGARNDTDEVCEMAVVCSKPEYASLGLVYDE</sequence>
<dbReference type="PANTHER" id="PTHR35848">
    <property type="entry name" value="OXALATE-BINDING PROTEIN"/>
    <property type="match status" value="1"/>
</dbReference>
<dbReference type="Gene3D" id="2.60.120.10">
    <property type="entry name" value="Jelly Rolls"/>
    <property type="match status" value="1"/>
</dbReference>
<dbReference type="Proteomes" id="UP001596409">
    <property type="component" value="Unassembled WGS sequence"/>
</dbReference>
<dbReference type="InterPro" id="IPR011051">
    <property type="entry name" value="RmlC_Cupin_sf"/>
</dbReference>
<dbReference type="RefSeq" id="WP_189876359.1">
    <property type="nucleotide sequence ID" value="NZ_BMWA01000020.1"/>
</dbReference>
<dbReference type="InterPro" id="IPR013096">
    <property type="entry name" value="Cupin_2"/>
</dbReference>
<gene>
    <name evidence="3" type="ORF">ACFQMH_22690</name>
</gene>
<dbReference type="EMBL" id="JBHSYM010000048">
    <property type="protein sequence ID" value="MFC7014474.1"/>
    <property type="molecule type" value="Genomic_DNA"/>
</dbReference>
<feature type="domain" description="Cupin type-2" evidence="2">
    <location>
        <begin position="57"/>
        <end position="124"/>
    </location>
</feature>
<organism evidence="3 4">
    <name type="scientific">Streptomyces viridiviolaceus</name>
    <dbReference type="NCBI Taxonomy" id="68282"/>
    <lineage>
        <taxon>Bacteria</taxon>
        <taxon>Bacillati</taxon>
        <taxon>Actinomycetota</taxon>
        <taxon>Actinomycetes</taxon>
        <taxon>Kitasatosporales</taxon>
        <taxon>Streptomycetaceae</taxon>
        <taxon>Streptomyces</taxon>
    </lineage>
</organism>
<dbReference type="SUPFAM" id="SSF51182">
    <property type="entry name" value="RmlC-like cupins"/>
    <property type="match status" value="1"/>
</dbReference>
<dbReference type="Pfam" id="PF07883">
    <property type="entry name" value="Cupin_2"/>
    <property type="match status" value="1"/>
</dbReference>
<keyword evidence="1" id="KW-0479">Metal-binding</keyword>